<dbReference type="InterPro" id="IPR008023">
    <property type="entry name" value="DUF748"/>
</dbReference>
<dbReference type="RefSeq" id="WP_083346178.1">
    <property type="nucleotide sequence ID" value="NZ_LT629690.1"/>
</dbReference>
<sequence length="547" mass="56869">MAQIKRGWMVLAAVIVVVLVGVFAISHLLDADTYRNRIEKALSDALGRNVQLGHLDFSLFSGSLVAESPTIADDAAFSTQPFLSAKDVRIGVEVMPLLLHRQVHIQGFTIDEPKITLIRAENGTWNYSSIGGEGKARTSRDTSDLIPNLTVNKFDIVNGTVTVGTLPQQREPRVYTDLSIHAQDFSFSKSFPFTLSGKLPAGGSLDVSGNAGPLNQHDASLTPLTAQVALKHADLVSAGFVEASQGIAGIADLDSKIVSNGQTAQVDGTLHMTQLKLAANGTPSSQPVDLKFSLLQNLQSLSGTITSANLQIGNAALALTGTYQTSGNVISTESHVDGRNMPIDQLVAFLPSLGIQLPSGSRLQGGTLTTALNISGPMKALVITGPVQVANTQLAGFDLGQKLASIQSFTGAKTGSNTTIQTLSTNLRYAADGIQTNNLVAVVSGLGSATGSGSISPSNALNYRLLVKLSSSGVGGIATQAMSMLPGVFGSAVSQTTSNGIPVTISGTTANPTFTPDMNKLIGGAVTQQKNTQTNNLGKALSGFFGR</sequence>
<accession>A0A1G7P2S1</accession>
<keyword evidence="2" id="KW-1185">Reference proteome</keyword>
<dbReference type="Proteomes" id="UP000182427">
    <property type="component" value="Chromosome I"/>
</dbReference>
<dbReference type="EMBL" id="LT629690">
    <property type="protein sequence ID" value="SDF80598.1"/>
    <property type="molecule type" value="Genomic_DNA"/>
</dbReference>
<dbReference type="PANTHER" id="PTHR30441">
    <property type="entry name" value="DUF748 DOMAIN-CONTAINING PROTEIN"/>
    <property type="match status" value="1"/>
</dbReference>
<organism evidence="1 2">
    <name type="scientific">Terriglobus roseus</name>
    <dbReference type="NCBI Taxonomy" id="392734"/>
    <lineage>
        <taxon>Bacteria</taxon>
        <taxon>Pseudomonadati</taxon>
        <taxon>Acidobacteriota</taxon>
        <taxon>Terriglobia</taxon>
        <taxon>Terriglobales</taxon>
        <taxon>Acidobacteriaceae</taxon>
        <taxon>Terriglobus</taxon>
    </lineage>
</organism>
<dbReference type="AlphaFoldDB" id="A0A1G7P2S1"/>
<protein>
    <submittedName>
        <fullName evidence="1">AsmA protein</fullName>
    </submittedName>
</protein>
<dbReference type="GO" id="GO:0090313">
    <property type="term" value="P:regulation of protein targeting to membrane"/>
    <property type="evidence" value="ECO:0007669"/>
    <property type="project" value="TreeGrafter"/>
</dbReference>
<reference evidence="1 2" key="1">
    <citation type="submission" date="2016-10" db="EMBL/GenBank/DDBJ databases">
        <authorList>
            <person name="de Groot N.N."/>
        </authorList>
    </citation>
    <scope>NUCLEOTIDE SEQUENCE [LARGE SCALE GENOMIC DNA]</scope>
    <source>
        <strain evidence="1 2">GAS232</strain>
    </source>
</reference>
<evidence type="ECO:0000313" key="1">
    <source>
        <dbReference type="EMBL" id="SDF80598.1"/>
    </source>
</evidence>
<evidence type="ECO:0000313" key="2">
    <source>
        <dbReference type="Proteomes" id="UP000182427"/>
    </source>
</evidence>
<dbReference type="PANTHER" id="PTHR30441:SF4">
    <property type="entry name" value="PROTEIN ASMA"/>
    <property type="match status" value="1"/>
</dbReference>
<name>A0A1G7P2S1_9BACT</name>
<dbReference type="Pfam" id="PF05359">
    <property type="entry name" value="DUF748"/>
    <property type="match status" value="1"/>
</dbReference>
<dbReference type="OrthoDB" id="128715at2"/>
<proteinExistence type="predicted"/>
<dbReference type="GO" id="GO:0005886">
    <property type="term" value="C:plasma membrane"/>
    <property type="evidence" value="ECO:0007669"/>
    <property type="project" value="TreeGrafter"/>
</dbReference>
<gene>
    <name evidence="1" type="ORF">SAMN05444167_3368</name>
</gene>
<dbReference type="InterPro" id="IPR052894">
    <property type="entry name" value="AsmA-related"/>
</dbReference>